<sequence length="68" mass="7307">MATIHLGAFVYFFSKIKEIASGEIINDTIAWIPQLGINIELVLGGLGLAFALLITGTGVLVFFTPMHT</sequence>
<dbReference type="EMBL" id="CP048409">
    <property type="protein sequence ID" value="QIA06682.1"/>
    <property type="molecule type" value="Genomic_DNA"/>
</dbReference>
<keyword evidence="3" id="KW-1185">Reference proteome</keyword>
<accession>A0A6C0R9Q6</accession>
<dbReference type="Proteomes" id="UP000474630">
    <property type="component" value="Chromosome"/>
</dbReference>
<evidence type="ECO:0000313" key="3">
    <source>
        <dbReference type="Proteomes" id="UP000474630"/>
    </source>
</evidence>
<reference evidence="2 3" key="1">
    <citation type="submission" date="2020-02" db="EMBL/GenBank/DDBJ databases">
        <title>Genome sequencing for Draconibacterium sp. strain M1.</title>
        <authorList>
            <person name="Park S.-J."/>
        </authorList>
    </citation>
    <scope>NUCLEOTIDE SEQUENCE [LARGE SCALE GENOMIC DNA]</scope>
    <source>
        <strain evidence="2 3">M1</strain>
    </source>
</reference>
<evidence type="ECO:0000313" key="2">
    <source>
        <dbReference type="EMBL" id="QIA06682.1"/>
    </source>
</evidence>
<keyword evidence="1" id="KW-0812">Transmembrane</keyword>
<dbReference type="AlphaFoldDB" id="A0A6C0R9Q6"/>
<feature type="transmembrane region" description="Helical" evidence="1">
    <location>
        <begin position="41"/>
        <end position="63"/>
    </location>
</feature>
<gene>
    <name evidence="2" type="ORF">G0Q07_02570</name>
</gene>
<name>A0A6C0R9Q6_9BACT</name>
<protein>
    <submittedName>
        <fullName evidence="2">Uncharacterized protein</fullName>
    </submittedName>
</protein>
<keyword evidence="1" id="KW-0472">Membrane</keyword>
<keyword evidence="1" id="KW-1133">Transmembrane helix</keyword>
<proteinExistence type="predicted"/>
<evidence type="ECO:0000256" key="1">
    <source>
        <dbReference type="SAM" id="Phobius"/>
    </source>
</evidence>
<dbReference type="KEGG" id="drc:G0Q07_02570"/>
<organism evidence="2 3">
    <name type="scientific">Draconibacterium halophilum</name>
    <dbReference type="NCBI Taxonomy" id="2706887"/>
    <lineage>
        <taxon>Bacteria</taxon>
        <taxon>Pseudomonadati</taxon>
        <taxon>Bacteroidota</taxon>
        <taxon>Bacteroidia</taxon>
        <taxon>Marinilabiliales</taxon>
        <taxon>Prolixibacteraceae</taxon>
        <taxon>Draconibacterium</taxon>
    </lineage>
</organism>
<dbReference type="RefSeq" id="WP_163344612.1">
    <property type="nucleotide sequence ID" value="NZ_CP048409.1"/>
</dbReference>